<dbReference type="AlphaFoldDB" id="A0AA41W3W8"/>
<dbReference type="EMBL" id="JAMQGP010000001">
    <property type="protein sequence ID" value="MCM2678183.1"/>
    <property type="molecule type" value="Genomic_DNA"/>
</dbReference>
<evidence type="ECO:0000313" key="1">
    <source>
        <dbReference type="EMBL" id="MCM2678183.1"/>
    </source>
</evidence>
<protein>
    <submittedName>
        <fullName evidence="1">Uncharacterized protein</fullName>
    </submittedName>
</protein>
<evidence type="ECO:0000313" key="2">
    <source>
        <dbReference type="Proteomes" id="UP001165393"/>
    </source>
</evidence>
<name>A0AA41W3W8_9GAMM</name>
<dbReference type="Proteomes" id="UP001165393">
    <property type="component" value="Unassembled WGS sequence"/>
</dbReference>
<organism evidence="1 2">
    <name type="scientific">Echinimonas agarilytica</name>
    <dbReference type="NCBI Taxonomy" id="1215918"/>
    <lineage>
        <taxon>Bacteria</taxon>
        <taxon>Pseudomonadati</taxon>
        <taxon>Pseudomonadota</taxon>
        <taxon>Gammaproteobacteria</taxon>
        <taxon>Alteromonadales</taxon>
        <taxon>Echinimonadaceae</taxon>
        <taxon>Echinimonas</taxon>
    </lineage>
</organism>
<dbReference type="RefSeq" id="WP_251259503.1">
    <property type="nucleotide sequence ID" value="NZ_JAMQGP010000001.1"/>
</dbReference>
<reference evidence="1 2" key="1">
    <citation type="journal article" date="2013" name="Antonie Van Leeuwenhoek">
        <title>Echinimonas agarilytica gen. nov., sp. nov., a new gammaproteobacterium isolated from the sea urchin Strongylocentrotus intermedius.</title>
        <authorList>
            <person name="Nedashkovskaya O.I."/>
            <person name="Stenkova A.M."/>
            <person name="Zhukova N.V."/>
            <person name="Van Trappen S."/>
            <person name="Lee J.S."/>
            <person name="Kim S.B."/>
        </authorList>
    </citation>
    <scope>NUCLEOTIDE SEQUENCE [LARGE SCALE GENOMIC DNA]</scope>
    <source>
        <strain evidence="1 2">KMM 6351</strain>
    </source>
</reference>
<accession>A0AA41W3W8</accession>
<keyword evidence="2" id="KW-1185">Reference proteome</keyword>
<proteinExistence type="predicted"/>
<sequence length="215" mass="23743">MAKNKAKMTAGCCFVDGIPSLQSCATRQSFKALLGDAFQQGEGVMLMLNDQTRLPAEPTRLSAYLSLINELAEEHQKLVIVELVKQQRGDRILSCIDSVLAENGLIALGYDDLKQVVRHSSSVHFFHYSQDQLMSPLTHLTGIVSDSVLGIVRAKKSFSFGVYQDIEQNVKTHTDGNFFALGVELDDSLTDDFELELCVFADQADNCYSNLVTLS</sequence>
<comment type="caution">
    <text evidence="1">The sequence shown here is derived from an EMBL/GenBank/DDBJ whole genome shotgun (WGS) entry which is preliminary data.</text>
</comment>
<gene>
    <name evidence="1" type="ORF">NAF29_00665</name>
</gene>